<keyword evidence="2" id="KW-0479">Metal-binding</keyword>
<dbReference type="InterPro" id="IPR001279">
    <property type="entry name" value="Metallo-B-lactamas"/>
</dbReference>
<dbReference type="GO" id="GO:0016787">
    <property type="term" value="F:hydrolase activity"/>
    <property type="evidence" value="ECO:0007669"/>
    <property type="project" value="UniProtKB-KW"/>
</dbReference>
<evidence type="ECO:0000256" key="1">
    <source>
        <dbReference type="ARBA" id="ARBA00001947"/>
    </source>
</evidence>
<dbReference type="AlphaFoldDB" id="A0AAU7C6L0"/>
<dbReference type="GO" id="GO:0046872">
    <property type="term" value="F:metal ion binding"/>
    <property type="evidence" value="ECO:0007669"/>
    <property type="project" value="UniProtKB-KW"/>
</dbReference>
<dbReference type="InterPro" id="IPR051453">
    <property type="entry name" value="MBL_Glyoxalase_II"/>
</dbReference>
<dbReference type="SUPFAM" id="SSF56281">
    <property type="entry name" value="Metallo-hydrolase/oxidoreductase"/>
    <property type="match status" value="1"/>
</dbReference>
<dbReference type="InterPro" id="IPR036866">
    <property type="entry name" value="RibonucZ/Hydroxyglut_hydro"/>
</dbReference>
<keyword evidence="4" id="KW-0862">Zinc</keyword>
<proteinExistence type="predicted"/>
<gene>
    <name evidence="6" type="ORF">V5E97_21355</name>
</gene>
<evidence type="ECO:0000256" key="2">
    <source>
        <dbReference type="ARBA" id="ARBA00022723"/>
    </source>
</evidence>
<name>A0AAU7C6L0_9BACT</name>
<dbReference type="Gene3D" id="3.60.15.10">
    <property type="entry name" value="Ribonuclease Z/Hydroxyacylglutathione hydrolase-like"/>
    <property type="match status" value="1"/>
</dbReference>
<evidence type="ECO:0000313" key="6">
    <source>
        <dbReference type="EMBL" id="XBH00904.1"/>
    </source>
</evidence>
<sequence length="226" mass="23945">MASTEYTIESIQSAPFGEMSYVAWRPDRREALVVDPGFDPETILDLLTRQGLRLTAILNTHGHVDHIAGNGKMKEAYPDAPLIIGVNDAALLGDPEANLSAPFGFPLISPPADQLVVDGERLEVAGFSFEIREIPGHSPGSVVFVCDQFDPPFVFGGDVLFAGSVGRTDLGGSGPQLIAGIRAKLLNLPNATMVLPGHGPITTIASEKQSNPFVGERAGLYGIDPT</sequence>
<evidence type="ECO:0000256" key="3">
    <source>
        <dbReference type="ARBA" id="ARBA00022801"/>
    </source>
</evidence>
<protein>
    <submittedName>
        <fullName evidence="6">MBL fold metallo-hydrolase</fullName>
    </submittedName>
</protein>
<comment type="cofactor">
    <cofactor evidence="1">
        <name>Zn(2+)</name>
        <dbReference type="ChEBI" id="CHEBI:29105"/>
    </cofactor>
</comment>
<dbReference type="RefSeq" id="WP_406693586.1">
    <property type="nucleotide sequence ID" value="NZ_CP155447.1"/>
</dbReference>
<evidence type="ECO:0000259" key="5">
    <source>
        <dbReference type="SMART" id="SM00849"/>
    </source>
</evidence>
<dbReference type="PANTHER" id="PTHR46233">
    <property type="entry name" value="HYDROXYACYLGLUTATHIONE HYDROLASE GLOC"/>
    <property type="match status" value="1"/>
</dbReference>
<dbReference type="EMBL" id="CP155447">
    <property type="protein sequence ID" value="XBH00904.1"/>
    <property type="molecule type" value="Genomic_DNA"/>
</dbReference>
<dbReference type="SMART" id="SM00849">
    <property type="entry name" value="Lactamase_B"/>
    <property type="match status" value="1"/>
</dbReference>
<accession>A0AAU7C6L0</accession>
<feature type="domain" description="Metallo-beta-lactamase" evidence="5">
    <location>
        <begin position="17"/>
        <end position="198"/>
    </location>
</feature>
<dbReference type="PANTHER" id="PTHR46233:SF3">
    <property type="entry name" value="HYDROXYACYLGLUTATHIONE HYDROLASE GLOC"/>
    <property type="match status" value="1"/>
</dbReference>
<dbReference type="Pfam" id="PF00753">
    <property type="entry name" value="Lactamase_B"/>
    <property type="match status" value="1"/>
</dbReference>
<evidence type="ECO:0000256" key="4">
    <source>
        <dbReference type="ARBA" id="ARBA00022833"/>
    </source>
</evidence>
<organism evidence="6">
    <name type="scientific">Singulisphaera sp. Ch08</name>
    <dbReference type="NCBI Taxonomy" id="3120278"/>
    <lineage>
        <taxon>Bacteria</taxon>
        <taxon>Pseudomonadati</taxon>
        <taxon>Planctomycetota</taxon>
        <taxon>Planctomycetia</taxon>
        <taxon>Isosphaerales</taxon>
        <taxon>Isosphaeraceae</taxon>
        <taxon>Singulisphaera</taxon>
    </lineage>
</organism>
<reference evidence="6" key="1">
    <citation type="submission" date="2024-05" db="EMBL/GenBank/DDBJ databases">
        <title>Planctomycetes of the genus Singulisphaera possess chitinolytic capabilities.</title>
        <authorList>
            <person name="Ivanova A."/>
        </authorList>
    </citation>
    <scope>NUCLEOTIDE SEQUENCE</scope>
    <source>
        <strain evidence="6">Ch08T</strain>
    </source>
</reference>
<keyword evidence="3" id="KW-0378">Hydrolase</keyword>
<dbReference type="CDD" id="cd06262">
    <property type="entry name" value="metallo-hydrolase-like_MBL-fold"/>
    <property type="match status" value="1"/>
</dbReference>